<sequence length="81" mass="9539">MTESAQPEERFSNPNTTPTGERQILQMPLAATRPLQRRRNKKMPEPGRQRRQRREDFPDAQWDEQEVTKCTDRPRSGKSMA</sequence>
<accession>A0AAV7WMQ0</accession>
<feature type="compositionally biased region" description="Basic and acidic residues" evidence="1">
    <location>
        <begin position="42"/>
        <end position="57"/>
    </location>
</feature>
<feature type="region of interest" description="Disordered" evidence="1">
    <location>
        <begin position="1"/>
        <end position="81"/>
    </location>
</feature>
<keyword evidence="3" id="KW-1185">Reference proteome</keyword>
<proteinExistence type="predicted"/>
<organism evidence="2 3">
    <name type="scientific">Pleurodeles waltl</name>
    <name type="common">Iberian ribbed newt</name>
    <dbReference type="NCBI Taxonomy" id="8319"/>
    <lineage>
        <taxon>Eukaryota</taxon>
        <taxon>Metazoa</taxon>
        <taxon>Chordata</taxon>
        <taxon>Craniata</taxon>
        <taxon>Vertebrata</taxon>
        <taxon>Euteleostomi</taxon>
        <taxon>Amphibia</taxon>
        <taxon>Batrachia</taxon>
        <taxon>Caudata</taxon>
        <taxon>Salamandroidea</taxon>
        <taxon>Salamandridae</taxon>
        <taxon>Pleurodelinae</taxon>
        <taxon>Pleurodeles</taxon>
    </lineage>
</organism>
<comment type="caution">
    <text evidence="2">The sequence shown here is derived from an EMBL/GenBank/DDBJ whole genome shotgun (WGS) entry which is preliminary data.</text>
</comment>
<gene>
    <name evidence="2" type="ORF">NDU88_001688</name>
</gene>
<reference evidence="2" key="1">
    <citation type="journal article" date="2022" name="bioRxiv">
        <title>Sequencing and chromosome-scale assembly of the giantPleurodeles waltlgenome.</title>
        <authorList>
            <person name="Brown T."/>
            <person name="Elewa A."/>
            <person name="Iarovenko S."/>
            <person name="Subramanian E."/>
            <person name="Araus A.J."/>
            <person name="Petzold A."/>
            <person name="Susuki M."/>
            <person name="Suzuki K.-i.T."/>
            <person name="Hayashi T."/>
            <person name="Toyoda A."/>
            <person name="Oliveira C."/>
            <person name="Osipova E."/>
            <person name="Leigh N.D."/>
            <person name="Simon A."/>
            <person name="Yun M.H."/>
        </authorList>
    </citation>
    <scope>NUCLEOTIDE SEQUENCE</scope>
    <source>
        <strain evidence="2">20211129_DDA</strain>
        <tissue evidence="2">Liver</tissue>
    </source>
</reference>
<name>A0AAV7WMQ0_PLEWA</name>
<dbReference type="EMBL" id="JANPWB010000001">
    <property type="protein sequence ID" value="KAJ1214060.1"/>
    <property type="molecule type" value="Genomic_DNA"/>
</dbReference>
<evidence type="ECO:0000313" key="3">
    <source>
        <dbReference type="Proteomes" id="UP001066276"/>
    </source>
</evidence>
<feature type="compositionally biased region" description="Basic and acidic residues" evidence="1">
    <location>
        <begin position="66"/>
        <end position="75"/>
    </location>
</feature>
<dbReference type="AlphaFoldDB" id="A0AAV7WMQ0"/>
<evidence type="ECO:0000313" key="2">
    <source>
        <dbReference type="EMBL" id="KAJ1214060.1"/>
    </source>
</evidence>
<protein>
    <submittedName>
        <fullName evidence="2">Uncharacterized protein</fullName>
    </submittedName>
</protein>
<evidence type="ECO:0000256" key="1">
    <source>
        <dbReference type="SAM" id="MobiDB-lite"/>
    </source>
</evidence>
<dbReference type="Proteomes" id="UP001066276">
    <property type="component" value="Chromosome 1_1"/>
</dbReference>